<evidence type="ECO:0000256" key="1">
    <source>
        <dbReference type="SAM" id="SignalP"/>
    </source>
</evidence>
<keyword evidence="1" id="KW-0732">Signal</keyword>
<evidence type="ECO:0000313" key="3">
    <source>
        <dbReference type="WBParaSite" id="MBELARI_LOCUS8338"/>
    </source>
</evidence>
<feature type="signal peptide" evidence="1">
    <location>
        <begin position="1"/>
        <end position="17"/>
    </location>
</feature>
<protein>
    <submittedName>
        <fullName evidence="3 4">Uncharacterized protein</fullName>
    </submittedName>
</protein>
<dbReference type="AlphaFoldDB" id="A0AAF3FNU2"/>
<organism evidence="2 3">
    <name type="scientific">Mesorhabditis belari</name>
    <dbReference type="NCBI Taxonomy" id="2138241"/>
    <lineage>
        <taxon>Eukaryota</taxon>
        <taxon>Metazoa</taxon>
        <taxon>Ecdysozoa</taxon>
        <taxon>Nematoda</taxon>
        <taxon>Chromadorea</taxon>
        <taxon>Rhabditida</taxon>
        <taxon>Rhabditina</taxon>
        <taxon>Rhabditomorpha</taxon>
        <taxon>Rhabditoidea</taxon>
        <taxon>Rhabditidae</taxon>
        <taxon>Mesorhabditinae</taxon>
        <taxon>Mesorhabditis</taxon>
    </lineage>
</organism>
<proteinExistence type="predicted"/>
<dbReference type="PANTHER" id="PTHR34311:SF4">
    <property type="entry name" value="NEMATODE SPECIFIC PEPTIDE FAMILY"/>
    <property type="match status" value="1"/>
</dbReference>
<keyword evidence="2" id="KW-1185">Reference proteome</keyword>
<reference evidence="3 4" key="1">
    <citation type="submission" date="2024-02" db="UniProtKB">
        <authorList>
            <consortium name="WormBaseParasite"/>
        </authorList>
    </citation>
    <scope>IDENTIFICATION</scope>
</reference>
<name>A0AAF3FNU2_9BILA</name>
<sequence length="268" mass="29624">MMRAILGIAALFGVIYAQQGQPDTCDGIRFQACTVGLGDFWGADPNAIWETPSLFAETINQRFLAPYELSNLVKVCNGLALFYQCLARRNLNACLGPIGWVGRGRSPATAFAFDGMISSLLFQCGPGFNSLAGNPNVTSCLQRVTVNYDAQIQQFYRSYELNVTHDPNSACTYGQSLVNGISGIYSAGPCLPYQGHAQWYSCEMTRNYVFSQFTHCQHVITCPKATSAARDFSHMIRDGADGEKEFLLPAHWDMDSSGNWMMTDARWI</sequence>
<accession>A0AAF3FNU2</accession>
<dbReference type="PANTHER" id="PTHR34311">
    <property type="entry name" value="PROTEIN CBG21698-RELATED"/>
    <property type="match status" value="1"/>
</dbReference>
<dbReference type="WBParaSite" id="MBELARI_LOCUS8877">
    <property type="protein sequence ID" value="MBELARI_LOCUS8877"/>
    <property type="gene ID" value="MBELARI_LOCUS8877"/>
</dbReference>
<dbReference type="WBParaSite" id="MBELARI_LOCUS8338">
    <property type="protein sequence ID" value="MBELARI_LOCUS8338"/>
    <property type="gene ID" value="MBELARI_LOCUS8338"/>
</dbReference>
<dbReference type="Proteomes" id="UP000887575">
    <property type="component" value="Unassembled WGS sequence"/>
</dbReference>
<feature type="chain" id="PRO_5041856432" evidence="1">
    <location>
        <begin position="18"/>
        <end position="268"/>
    </location>
</feature>
<evidence type="ECO:0000313" key="4">
    <source>
        <dbReference type="WBParaSite" id="MBELARI_LOCUS8877"/>
    </source>
</evidence>
<evidence type="ECO:0000313" key="2">
    <source>
        <dbReference type="Proteomes" id="UP000887575"/>
    </source>
</evidence>